<feature type="compositionally biased region" description="Acidic residues" evidence="1">
    <location>
        <begin position="252"/>
        <end position="268"/>
    </location>
</feature>
<evidence type="ECO:0000259" key="2">
    <source>
        <dbReference type="Pfam" id="PF25534"/>
    </source>
</evidence>
<feature type="region of interest" description="Disordered" evidence="1">
    <location>
        <begin position="244"/>
        <end position="268"/>
    </location>
</feature>
<comment type="caution">
    <text evidence="3">The sequence shown here is derived from an EMBL/GenBank/DDBJ whole genome shotgun (WGS) entry which is preliminary data.</text>
</comment>
<evidence type="ECO:0000313" key="4">
    <source>
        <dbReference type="Proteomes" id="UP000279236"/>
    </source>
</evidence>
<organism evidence="3 4">
    <name type="scientific">Apiotrichum porosum</name>
    <dbReference type="NCBI Taxonomy" id="105984"/>
    <lineage>
        <taxon>Eukaryota</taxon>
        <taxon>Fungi</taxon>
        <taxon>Dikarya</taxon>
        <taxon>Basidiomycota</taxon>
        <taxon>Agaricomycotina</taxon>
        <taxon>Tremellomycetes</taxon>
        <taxon>Trichosporonales</taxon>
        <taxon>Trichosporonaceae</taxon>
        <taxon>Apiotrichum</taxon>
    </lineage>
</organism>
<protein>
    <recommendedName>
        <fullName evidence="2">DUF7918 domain-containing protein</fullName>
    </recommendedName>
</protein>
<feature type="domain" description="DUF7918" evidence="2">
    <location>
        <begin position="21"/>
        <end position="190"/>
    </location>
</feature>
<dbReference type="EMBL" id="RSCE01000015">
    <property type="protein sequence ID" value="RSH77693.1"/>
    <property type="molecule type" value="Genomic_DNA"/>
</dbReference>
<dbReference type="InterPro" id="IPR057678">
    <property type="entry name" value="DUF7918"/>
</dbReference>
<dbReference type="AlphaFoldDB" id="A0A427XG17"/>
<evidence type="ECO:0000313" key="3">
    <source>
        <dbReference type="EMBL" id="RSH77693.1"/>
    </source>
</evidence>
<dbReference type="Pfam" id="PF25534">
    <property type="entry name" value="DUF7918"/>
    <property type="match status" value="1"/>
</dbReference>
<keyword evidence="4" id="KW-1185">Reference proteome</keyword>
<proteinExistence type="predicted"/>
<dbReference type="GeneID" id="39587803"/>
<dbReference type="RefSeq" id="XP_028472840.1">
    <property type="nucleotide sequence ID" value="XM_028618952.1"/>
</dbReference>
<reference evidence="3 4" key="1">
    <citation type="submission" date="2018-11" db="EMBL/GenBank/DDBJ databases">
        <title>Genome sequence of Apiotrichum porosum DSM 27194.</title>
        <authorList>
            <person name="Aliyu H."/>
            <person name="Gorte O."/>
            <person name="Ochsenreither K."/>
        </authorList>
    </citation>
    <scope>NUCLEOTIDE SEQUENCE [LARGE SCALE GENOMIC DNA]</scope>
    <source>
        <strain evidence="3 4">DSM 27194</strain>
    </source>
</reference>
<dbReference type="STRING" id="105984.A0A427XG17"/>
<evidence type="ECO:0000256" key="1">
    <source>
        <dbReference type="SAM" id="MobiDB-lite"/>
    </source>
</evidence>
<accession>A0A427XG17</accession>
<sequence>MNAAEHDIKHIPASASLPGLVQLYIQCEYDQEFQICVDGPAVPTNHDVRATFTVDGNEIEGFIHQPGKTTVCRVSHHEFDGAFYDRTLKFQRITAVEDGPRPGVAEVGALGTILVDLEAGTLSSKRKALPATIENNIDTMDEKLILKGGLTGLGDVAGTTSKTETWTFTHIVPTPTYQLRFTYATRELLILQGVLDDPNGALQPAAHKRKARHGGLSASAKRSRASDIALTMAQQRLKRAIDKLNNGGENNCSDDDEVIDLTQEDEEI</sequence>
<dbReference type="Proteomes" id="UP000279236">
    <property type="component" value="Unassembled WGS sequence"/>
</dbReference>
<name>A0A427XG17_9TREE</name>
<gene>
    <name evidence="3" type="ORF">EHS24_003260</name>
</gene>